<dbReference type="EMBL" id="BARW01003445">
    <property type="protein sequence ID" value="GAI67084.1"/>
    <property type="molecule type" value="Genomic_DNA"/>
</dbReference>
<gene>
    <name evidence="2" type="ORF">S12H4_08787</name>
</gene>
<dbReference type="AlphaFoldDB" id="X1SH51"/>
<evidence type="ECO:0000313" key="2">
    <source>
        <dbReference type="EMBL" id="GAI67084.1"/>
    </source>
</evidence>
<accession>X1SH51</accession>
<feature type="domain" description="DUF6876" evidence="1">
    <location>
        <begin position="25"/>
        <end position="138"/>
    </location>
</feature>
<reference evidence="2" key="1">
    <citation type="journal article" date="2014" name="Front. Microbiol.">
        <title>High frequency of phylogenetically diverse reductive dehalogenase-homologous genes in deep subseafloor sedimentary metagenomes.</title>
        <authorList>
            <person name="Kawai M."/>
            <person name="Futagami T."/>
            <person name="Toyoda A."/>
            <person name="Takaki Y."/>
            <person name="Nishi S."/>
            <person name="Hori S."/>
            <person name="Arai W."/>
            <person name="Tsubouchi T."/>
            <person name="Morono Y."/>
            <person name="Uchiyama I."/>
            <person name="Ito T."/>
            <person name="Fujiyama A."/>
            <person name="Inagaki F."/>
            <person name="Takami H."/>
        </authorList>
    </citation>
    <scope>NUCLEOTIDE SEQUENCE</scope>
    <source>
        <strain evidence="2">Expedition CK06-06</strain>
    </source>
</reference>
<comment type="caution">
    <text evidence="2">The sequence shown here is derived from an EMBL/GenBank/DDBJ whole genome shotgun (WGS) entry which is preliminary data.</text>
</comment>
<sequence>MLYPFIYSPKLKIMDTKTISPTDFLSTLDAFTGTFKYHIHQLFELCMNLTNGCDYVRKEARAYWLFDAILSHQLTSIVNKQPFQVWRLKKQEDDTWLLICEDGNKNILAKQYFEYSDFLIPEITIWLVDEVAMLPTEY</sequence>
<name>X1SH51_9ZZZZ</name>
<organism evidence="2">
    <name type="scientific">marine sediment metagenome</name>
    <dbReference type="NCBI Taxonomy" id="412755"/>
    <lineage>
        <taxon>unclassified sequences</taxon>
        <taxon>metagenomes</taxon>
        <taxon>ecological metagenomes</taxon>
    </lineage>
</organism>
<protein>
    <recommendedName>
        <fullName evidence="1">DUF6876 domain-containing protein</fullName>
    </recommendedName>
</protein>
<evidence type="ECO:0000259" key="1">
    <source>
        <dbReference type="Pfam" id="PF21781"/>
    </source>
</evidence>
<dbReference type="InterPro" id="IPR049241">
    <property type="entry name" value="DUF6876"/>
</dbReference>
<dbReference type="Pfam" id="PF21781">
    <property type="entry name" value="DUF6876"/>
    <property type="match status" value="1"/>
</dbReference>
<proteinExistence type="predicted"/>